<dbReference type="AlphaFoldDB" id="A0A078L4H6"/>
<organism evidence="1 2">
    <name type="scientific">Legionella massiliensis</name>
    <dbReference type="NCBI Taxonomy" id="1034943"/>
    <lineage>
        <taxon>Bacteria</taxon>
        <taxon>Pseudomonadati</taxon>
        <taxon>Pseudomonadota</taxon>
        <taxon>Gammaproteobacteria</taxon>
        <taxon>Legionellales</taxon>
        <taxon>Legionellaceae</taxon>
        <taxon>Legionella</taxon>
    </lineage>
</organism>
<name>A0A078L4H6_9GAMM</name>
<keyword evidence="2" id="KW-1185">Reference proteome</keyword>
<protein>
    <submittedName>
        <fullName evidence="1">Uncharacterized protein</fullName>
    </submittedName>
</protein>
<sequence length="667" mass="78242">MSHTNRRLIDRIPPDYRDYLGYYPDTLFYQHDSIQYRQKLARLAQASYLYSDGYTVKSASYFRYLFESFKGWFGFTNHCQPEKAQLALRKFTFYGYLRGYTQPQGRLQKLGIDAEFLELVSRPRTSENSQELQNKLIEFCIENESGLETISSNVLPRIAQNYRFGTVLFRMGFWSEIPSLDPQNEQLIQLTVQRLESEIELPSPYSFIPGSKYALAAANCYLERAKAAKGSYFYGWSYVSNSQANAQSALEQALTFDPEISSREKTIYIEYYLEKKELAKAIALIHQLDDPEQALKYIRDGKYSETQLQQWVKKDSWLASVLSTSYLMQRNDRETLEFVDNLHSNLPEQRPVQAFSLLVSQQKYDDAYSLFAKSKGTPFLDEDIAEVANFYSEESERLYKQGHGYRQSKNWKMAKEYYLKSASMKRRAKELEPNDETRENEYFAHKRLYAQLLIDADIELNSIDQCQIEEILKAVKFLRECNSTDDREQKYNQKALAKGLMRQVDYLVFRVLTPTTYDADYQTRVKHLAANKTNFENMNTALHQIITLLDGTKDKQLKLILGKAYFLLADVADYFSLEGSSPSFYIKAQETVPDNPFYLLRRSERFPEDKEKYQRPGIVRLKQLGFAVIDWLDWDKERWQRDYRSAQIKDIHYYQSDSQVLGLQLRS</sequence>
<accession>A0A078L4H6</accession>
<reference evidence="1 2" key="1">
    <citation type="submission" date="2014-06" db="EMBL/GenBank/DDBJ databases">
        <authorList>
            <person name="Urmite Genomes Urmite Genomes"/>
        </authorList>
    </citation>
    <scope>NUCLEOTIDE SEQUENCE [LARGE SCALE GENOMIC DNA]</scope>
</reference>
<gene>
    <name evidence="1" type="ORF">BN59_03142</name>
</gene>
<dbReference type="STRING" id="1034943.BN59_03142"/>
<dbReference type="RefSeq" id="WP_044012010.1">
    <property type="nucleotide sequence ID" value="NZ_CCVW01000004.1"/>
</dbReference>
<evidence type="ECO:0000313" key="1">
    <source>
        <dbReference type="EMBL" id="CDZ78828.1"/>
    </source>
</evidence>
<proteinExistence type="predicted"/>
<evidence type="ECO:0000313" key="2">
    <source>
        <dbReference type="Proteomes" id="UP000044071"/>
    </source>
</evidence>
<dbReference type="OrthoDB" id="5649492at2"/>
<dbReference type="EMBL" id="CCSB01000004">
    <property type="protein sequence ID" value="CDZ78828.1"/>
    <property type="molecule type" value="Genomic_DNA"/>
</dbReference>
<dbReference type="Proteomes" id="UP000044071">
    <property type="component" value="Unassembled WGS sequence"/>
</dbReference>
<dbReference type="eggNOG" id="COG0625">
    <property type="taxonomic scope" value="Bacteria"/>
</dbReference>